<protein>
    <recommendedName>
        <fullName evidence="10">Probable GTP-binding protein EngB</fullName>
    </recommendedName>
</protein>
<proteinExistence type="inferred from homology"/>
<evidence type="ECO:0000256" key="6">
    <source>
        <dbReference type="ARBA" id="ARBA00022842"/>
    </source>
</evidence>
<dbReference type="OrthoDB" id="9804921at2"/>
<dbReference type="Proteomes" id="UP000183924">
    <property type="component" value="Unassembled WGS sequence"/>
</dbReference>
<keyword evidence="5 10" id="KW-0547">Nucleotide-binding</keyword>
<dbReference type="InterPro" id="IPR030393">
    <property type="entry name" value="G_ENGB_dom"/>
</dbReference>
<dbReference type="PANTHER" id="PTHR11649">
    <property type="entry name" value="MSS1/TRME-RELATED GTP-BINDING PROTEIN"/>
    <property type="match status" value="1"/>
</dbReference>
<gene>
    <name evidence="10" type="primary">engB</name>
    <name evidence="12" type="ORF">A1D18_06585</name>
</gene>
<keyword evidence="9 10" id="KW-0131">Cell cycle</keyword>
<evidence type="ECO:0000313" key="12">
    <source>
        <dbReference type="EMBL" id="OIZ94498.1"/>
    </source>
</evidence>
<keyword evidence="7 10" id="KW-0342">GTP-binding</keyword>
<sequence length="199" mass="22488">MRSHVFPLTVFLKSVAQLDQLPTDQGVEVAFIGRSNSGKSTAINSITGKKGLAKTSKIPGRTQLLNFFQINEQLRLVDLPGYGFANVPNDKKTDWEKTIATYLKTRKSLKGLVITMDIRHPLKDRDQAMLTWASHYQIPVYILLTKADKLTRNQAENVLKLTTQQLATLNQPYEIQIFSATKSIGLTSVRHRILNWLHS</sequence>
<reference evidence="12 13" key="1">
    <citation type="submission" date="2016-03" db="EMBL/GenBank/DDBJ databases">
        <title>Comparative genomics of Rickettsiella.</title>
        <authorList>
            <person name="Chandler C."/>
            <person name="Wang Y."/>
        </authorList>
    </citation>
    <scope>NUCLEOTIDE SEQUENCE [LARGE SCALE GENOMIC DNA]</scope>
    <source>
        <strain evidence="12 13">RCFS May 2013</strain>
    </source>
</reference>
<dbReference type="NCBIfam" id="TIGR03598">
    <property type="entry name" value="GTPase_YsxC"/>
    <property type="match status" value="1"/>
</dbReference>
<dbReference type="Pfam" id="PF01926">
    <property type="entry name" value="MMR_HSR1"/>
    <property type="match status" value="1"/>
</dbReference>
<dbReference type="InterPro" id="IPR027417">
    <property type="entry name" value="P-loop_NTPase"/>
</dbReference>
<dbReference type="GO" id="GO:0005829">
    <property type="term" value="C:cytosol"/>
    <property type="evidence" value="ECO:0007669"/>
    <property type="project" value="TreeGrafter"/>
</dbReference>
<dbReference type="InterPro" id="IPR019987">
    <property type="entry name" value="GTP-bd_ribosome_bio_YsxC"/>
</dbReference>
<dbReference type="GO" id="GO:0005525">
    <property type="term" value="F:GTP binding"/>
    <property type="evidence" value="ECO:0007669"/>
    <property type="project" value="UniProtKB-UniRule"/>
</dbReference>
<evidence type="ECO:0000256" key="7">
    <source>
        <dbReference type="ARBA" id="ARBA00023134"/>
    </source>
</evidence>
<evidence type="ECO:0000313" key="13">
    <source>
        <dbReference type="Proteomes" id="UP000183924"/>
    </source>
</evidence>
<keyword evidence="3 10" id="KW-0132">Cell division</keyword>
<dbReference type="EMBL" id="LUKY01000033">
    <property type="protein sequence ID" value="OIZ94498.1"/>
    <property type="molecule type" value="Genomic_DNA"/>
</dbReference>
<evidence type="ECO:0000259" key="11">
    <source>
        <dbReference type="PROSITE" id="PS51706"/>
    </source>
</evidence>
<dbReference type="SUPFAM" id="SSF52540">
    <property type="entry name" value="P-loop containing nucleoside triphosphate hydrolases"/>
    <property type="match status" value="1"/>
</dbReference>
<organism evidence="12 13">
    <name type="scientific">Candidatus Rickettsiella isopodorum</name>
    <dbReference type="NCBI Taxonomy" id="1225476"/>
    <lineage>
        <taxon>Bacteria</taxon>
        <taxon>Pseudomonadati</taxon>
        <taxon>Pseudomonadota</taxon>
        <taxon>Gammaproteobacteria</taxon>
        <taxon>Legionellales</taxon>
        <taxon>Coxiellaceae</taxon>
        <taxon>Rickettsiella</taxon>
    </lineage>
</organism>
<evidence type="ECO:0000256" key="3">
    <source>
        <dbReference type="ARBA" id="ARBA00022618"/>
    </source>
</evidence>
<keyword evidence="8 10" id="KW-0717">Septation</keyword>
<evidence type="ECO:0000256" key="10">
    <source>
        <dbReference type="HAMAP-Rule" id="MF_00321"/>
    </source>
</evidence>
<comment type="similarity">
    <text evidence="2 10">Belongs to the TRAFAC class TrmE-Era-EngA-EngB-Septin-like GTPase superfamily. EngB GTPase family.</text>
</comment>
<evidence type="ECO:0000256" key="8">
    <source>
        <dbReference type="ARBA" id="ARBA00023210"/>
    </source>
</evidence>
<comment type="caution">
    <text evidence="12">The sequence shown here is derived from an EMBL/GenBank/DDBJ whole genome shotgun (WGS) entry which is preliminary data.</text>
</comment>
<accession>A0A1J8NHX9</accession>
<evidence type="ECO:0000256" key="4">
    <source>
        <dbReference type="ARBA" id="ARBA00022723"/>
    </source>
</evidence>
<feature type="domain" description="EngB-type G" evidence="11">
    <location>
        <begin position="25"/>
        <end position="199"/>
    </location>
</feature>
<dbReference type="HAMAP" id="MF_00321">
    <property type="entry name" value="GTPase_EngB"/>
    <property type="match status" value="1"/>
</dbReference>
<dbReference type="STRING" id="1225476.A1D18_06585"/>
<keyword evidence="13" id="KW-1185">Reference proteome</keyword>
<dbReference type="PANTHER" id="PTHR11649:SF13">
    <property type="entry name" value="ENGB-TYPE G DOMAIN-CONTAINING PROTEIN"/>
    <property type="match status" value="1"/>
</dbReference>
<dbReference type="AlphaFoldDB" id="A0A1J8NHX9"/>
<evidence type="ECO:0000256" key="5">
    <source>
        <dbReference type="ARBA" id="ARBA00022741"/>
    </source>
</evidence>
<dbReference type="GO" id="GO:0046872">
    <property type="term" value="F:metal ion binding"/>
    <property type="evidence" value="ECO:0007669"/>
    <property type="project" value="UniProtKB-KW"/>
</dbReference>
<evidence type="ECO:0000256" key="9">
    <source>
        <dbReference type="ARBA" id="ARBA00023306"/>
    </source>
</evidence>
<dbReference type="GO" id="GO:0000917">
    <property type="term" value="P:division septum assembly"/>
    <property type="evidence" value="ECO:0007669"/>
    <property type="project" value="UniProtKB-KW"/>
</dbReference>
<evidence type="ECO:0000256" key="2">
    <source>
        <dbReference type="ARBA" id="ARBA00009638"/>
    </source>
</evidence>
<keyword evidence="6" id="KW-0460">Magnesium</keyword>
<comment type="function">
    <text evidence="10">Necessary for normal cell division and for the maintenance of normal septation.</text>
</comment>
<dbReference type="Gene3D" id="3.40.50.300">
    <property type="entry name" value="P-loop containing nucleotide triphosphate hydrolases"/>
    <property type="match status" value="1"/>
</dbReference>
<name>A0A1J8NHX9_9COXI</name>
<dbReference type="CDD" id="cd01876">
    <property type="entry name" value="YihA_EngB"/>
    <property type="match status" value="1"/>
</dbReference>
<keyword evidence="4" id="KW-0479">Metal-binding</keyword>
<dbReference type="RefSeq" id="WP_084028777.1">
    <property type="nucleotide sequence ID" value="NZ_LUKY01000033.1"/>
</dbReference>
<comment type="cofactor">
    <cofactor evidence="1">
        <name>Mg(2+)</name>
        <dbReference type="ChEBI" id="CHEBI:18420"/>
    </cofactor>
</comment>
<evidence type="ECO:0000256" key="1">
    <source>
        <dbReference type="ARBA" id="ARBA00001946"/>
    </source>
</evidence>
<dbReference type="InterPro" id="IPR006073">
    <property type="entry name" value="GTP-bd"/>
</dbReference>
<dbReference type="FunFam" id="3.40.50.300:FF:000098">
    <property type="entry name" value="Probable GTP-binding protein EngB"/>
    <property type="match status" value="1"/>
</dbReference>
<dbReference type="PROSITE" id="PS51706">
    <property type="entry name" value="G_ENGB"/>
    <property type="match status" value="1"/>
</dbReference>